<dbReference type="Proteomes" id="UP000282957">
    <property type="component" value="Unassembled WGS sequence"/>
</dbReference>
<keyword evidence="2" id="KW-1185">Reference proteome</keyword>
<dbReference type="RefSeq" id="WP_127788206.1">
    <property type="nucleotide sequence ID" value="NZ_SACL01000004.1"/>
</dbReference>
<dbReference type="EMBL" id="SACL01000004">
    <property type="protein sequence ID" value="RVT96273.1"/>
    <property type="molecule type" value="Genomic_DNA"/>
</dbReference>
<gene>
    <name evidence="1" type="ORF">EOD42_14265</name>
</gene>
<evidence type="ECO:0008006" key="3">
    <source>
        <dbReference type="Google" id="ProtNLM"/>
    </source>
</evidence>
<organism evidence="1 2">
    <name type="scientific">Rhodovarius crocodyli</name>
    <dbReference type="NCBI Taxonomy" id="1979269"/>
    <lineage>
        <taxon>Bacteria</taxon>
        <taxon>Pseudomonadati</taxon>
        <taxon>Pseudomonadota</taxon>
        <taxon>Alphaproteobacteria</taxon>
        <taxon>Acetobacterales</taxon>
        <taxon>Roseomonadaceae</taxon>
        <taxon>Rhodovarius</taxon>
    </lineage>
</organism>
<protein>
    <recommendedName>
        <fullName evidence="3">MmcB family DNA repair protein</fullName>
    </recommendedName>
</protein>
<reference evidence="1 2" key="1">
    <citation type="submission" date="2019-01" db="EMBL/GenBank/DDBJ databases">
        <authorList>
            <person name="Chen W.-M."/>
        </authorList>
    </citation>
    <scope>NUCLEOTIDE SEQUENCE [LARGE SCALE GENOMIC DNA]</scope>
    <source>
        <strain evidence="1 2">CCP-6</strain>
    </source>
</reference>
<sequence>MNAEMIRDALRRRYPSQECVLMFEVADGTGAHTKRHADAVMMNMWPSRGLAIEGFEIKVSMSDLKRELLNPEKAEAIAQHCDCWWIIVPEYLKVDVSTIPVGWGLMTVAGDLKITVARQAPRHDRASVLPKHFVAALLRAAQGAQVKLYSSAFEAAVNERVEARVADKLEYEKGRIERAAGGAARVAALLADSGIELDGWKASPEHAAAAIKAAMALQDSAPEIFKHLVAAEAHSRSAIGVMTSFLGATGQEAPQVPSYFLPDAERPKARRRAN</sequence>
<accession>A0A437MF66</accession>
<dbReference type="AlphaFoldDB" id="A0A437MF66"/>
<comment type="caution">
    <text evidence="1">The sequence shown here is derived from an EMBL/GenBank/DDBJ whole genome shotgun (WGS) entry which is preliminary data.</text>
</comment>
<proteinExistence type="predicted"/>
<evidence type="ECO:0000313" key="1">
    <source>
        <dbReference type="EMBL" id="RVT96273.1"/>
    </source>
</evidence>
<evidence type="ECO:0000313" key="2">
    <source>
        <dbReference type="Proteomes" id="UP000282957"/>
    </source>
</evidence>
<name>A0A437MF66_9PROT</name>
<dbReference type="OrthoDB" id="6180861at2"/>